<proteinExistence type="predicted"/>
<dbReference type="InterPro" id="IPR036116">
    <property type="entry name" value="FN3_sf"/>
</dbReference>
<dbReference type="GO" id="GO:0016020">
    <property type="term" value="C:membrane"/>
    <property type="evidence" value="ECO:0007669"/>
    <property type="project" value="UniProtKB-SubCell"/>
</dbReference>
<dbReference type="SUPFAM" id="SSF49265">
    <property type="entry name" value="Fibronectin type III"/>
    <property type="match status" value="1"/>
</dbReference>
<dbReference type="InterPro" id="IPR050713">
    <property type="entry name" value="RTP_Phos/Ushers"/>
</dbReference>
<feature type="non-terminal residue" evidence="4">
    <location>
        <position position="186"/>
    </location>
</feature>
<evidence type="ECO:0000313" key="4">
    <source>
        <dbReference type="EMBL" id="KAG7177305.1"/>
    </source>
</evidence>
<dbReference type="PANTHER" id="PTHR46957:SF3">
    <property type="entry name" value="CYTOKINE RECEPTOR"/>
    <property type="match status" value="1"/>
</dbReference>
<dbReference type="CDD" id="cd00063">
    <property type="entry name" value="FN3"/>
    <property type="match status" value="1"/>
</dbReference>
<evidence type="ECO:0000256" key="1">
    <source>
        <dbReference type="SAM" id="MobiDB-lite"/>
    </source>
</evidence>
<keyword evidence="5" id="KW-1185">Reference proteome</keyword>
<organism evidence="4 5">
    <name type="scientific">Homarus americanus</name>
    <name type="common">American lobster</name>
    <dbReference type="NCBI Taxonomy" id="6706"/>
    <lineage>
        <taxon>Eukaryota</taxon>
        <taxon>Metazoa</taxon>
        <taxon>Ecdysozoa</taxon>
        <taxon>Arthropoda</taxon>
        <taxon>Crustacea</taxon>
        <taxon>Multicrustacea</taxon>
        <taxon>Malacostraca</taxon>
        <taxon>Eumalacostraca</taxon>
        <taxon>Eucarida</taxon>
        <taxon>Decapoda</taxon>
        <taxon>Pleocyemata</taxon>
        <taxon>Astacidea</taxon>
        <taxon>Nephropoidea</taxon>
        <taxon>Nephropidae</taxon>
        <taxon>Homarus</taxon>
    </lineage>
</organism>
<gene>
    <name evidence="4" type="primary">Sdk1-L3</name>
    <name evidence="4" type="ORF">Hamer_G000603</name>
</gene>
<comment type="caution">
    <text evidence="4">The sequence shown here is derived from an EMBL/GenBank/DDBJ whole genome shotgun (WGS) entry which is preliminary data.</text>
</comment>
<reference evidence="4" key="1">
    <citation type="journal article" date="2021" name="Sci. Adv.">
        <title>The American lobster genome reveals insights on longevity, neural, and immune adaptations.</title>
        <authorList>
            <person name="Polinski J.M."/>
            <person name="Zimin A.V."/>
            <person name="Clark K.F."/>
            <person name="Kohn A.B."/>
            <person name="Sadowski N."/>
            <person name="Timp W."/>
            <person name="Ptitsyn A."/>
            <person name="Khanna P."/>
            <person name="Romanova D.Y."/>
            <person name="Williams P."/>
            <person name="Greenwood S.J."/>
            <person name="Moroz L.L."/>
            <person name="Walt D.R."/>
            <person name="Bodnar A.G."/>
        </authorList>
    </citation>
    <scope>NUCLEOTIDE SEQUENCE</scope>
    <source>
        <strain evidence="4">GMGI-L3</strain>
    </source>
</reference>
<keyword evidence="2" id="KW-1133">Transmembrane helix</keyword>
<dbReference type="InterPro" id="IPR013783">
    <property type="entry name" value="Ig-like_fold"/>
</dbReference>
<feature type="transmembrane region" description="Helical" evidence="2">
    <location>
        <begin position="73"/>
        <end position="96"/>
    </location>
</feature>
<dbReference type="Proteomes" id="UP000747542">
    <property type="component" value="Unassembled WGS sequence"/>
</dbReference>
<name>A0A8J5NB87_HOMAM</name>
<dbReference type="EMBL" id="JAHLQT010002534">
    <property type="protein sequence ID" value="KAG7177305.1"/>
    <property type="molecule type" value="Genomic_DNA"/>
</dbReference>
<dbReference type="PROSITE" id="PS50853">
    <property type="entry name" value="FN3"/>
    <property type="match status" value="1"/>
</dbReference>
<dbReference type="InterPro" id="IPR003961">
    <property type="entry name" value="FN3_dom"/>
</dbReference>
<accession>A0A8J5NB87</accession>
<keyword evidence="2" id="KW-0812">Transmembrane</keyword>
<dbReference type="AlphaFoldDB" id="A0A8J5NB87"/>
<evidence type="ECO:0000313" key="5">
    <source>
        <dbReference type="Proteomes" id="UP000747542"/>
    </source>
</evidence>
<keyword evidence="2" id="KW-0472">Membrane</keyword>
<protein>
    <submittedName>
        <fullName evidence="4">Sidekick-1-like 3</fullName>
    </submittedName>
</protein>
<dbReference type="Gene3D" id="2.60.40.10">
    <property type="entry name" value="Immunoglobulins"/>
    <property type="match status" value="1"/>
</dbReference>
<evidence type="ECO:0000256" key="2">
    <source>
        <dbReference type="SAM" id="Phobius"/>
    </source>
</evidence>
<feature type="domain" description="Fibronectin type-III" evidence="3">
    <location>
        <begin position="1"/>
        <end position="70"/>
    </location>
</feature>
<feature type="region of interest" description="Disordered" evidence="1">
    <location>
        <begin position="105"/>
        <end position="130"/>
    </location>
</feature>
<evidence type="ECO:0000259" key="3">
    <source>
        <dbReference type="PROSITE" id="PS50853"/>
    </source>
</evidence>
<sequence>MCWDEPVQLNGELSVYQLTWGAYHKNLSHNLTSYTISGLQSNSQYNVTLQAITAGGVGPPEWEVVTTDKGVNVGGIVAGVLVGVLLLAVIVAAVVFRDKLKDKLNKGTSPTLPPRELPMTPRQPSVANSNVKKNKLQEYLEYLEGDTQHGLEMEFSHINIQSPSLPAFAAKKDFNKPKNRFANIHP</sequence>
<dbReference type="Pfam" id="PF00041">
    <property type="entry name" value="fn3"/>
    <property type="match status" value="1"/>
</dbReference>
<dbReference type="PANTHER" id="PTHR46957">
    <property type="entry name" value="CYTOKINE RECEPTOR"/>
    <property type="match status" value="1"/>
</dbReference>